<feature type="transmembrane region" description="Helical" evidence="8">
    <location>
        <begin position="192"/>
        <end position="220"/>
    </location>
</feature>
<accession>A0ABU8XRD7</accession>
<organism evidence="10 11">
    <name type="scientific">Benzoatithermus flavus</name>
    <dbReference type="NCBI Taxonomy" id="3108223"/>
    <lineage>
        <taxon>Bacteria</taxon>
        <taxon>Pseudomonadati</taxon>
        <taxon>Pseudomonadota</taxon>
        <taxon>Alphaproteobacteria</taxon>
        <taxon>Geminicoccales</taxon>
        <taxon>Geminicoccaceae</taxon>
        <taxon>Benzoatithermus</taxon>
    </lineage>
</organism>
<feature type="transmembrane region" description="Helical" evidence="8">
    <location>
        <begin position="95"/>
        <end position="114"/>
    </location>
</feature>
<proteinExistence type="inferred from homology"/>
<feature type="transmembrane region" description="Helical" evidence="8">
    <location>
        <begin position="302"/>
        <end position="320"/>
    </location>
</feature>
<reference evidence="10 11" key="1">
    <citation type="submission" date="2024-01" db="EMBL/GenBank/DDBJ databases">
        <title>Multi-omics insights into the function and evolution of sodium benzoate biodegradation pathways in Benzoatithermus flavus gen. nov., sp. nov. from hot spring.</title>
        <authorList>
            <person name="Hu C.-J."/>
            <person name="Li W.-J."/>
        </authorList>
    </citation>
    <scope>NUCLEOTIDE SEQUENCE [LARGE SCALE GENOMIC DNA]</scope>
    <source>
        <strain evidence="10 11">SYSU G07066</strain>
    </source>
</reference>
<evidence type="ECO:0000313" key="10">
    <source>
        <dbReference type="EMBL" id="MEK0083767.1"/>
    </source>
</evidence>
<dbReference type="EMBL" id="JBBLZC010000010">
    <property type="protein sequence ID" value="MEK0083767.1"/>
    <property type="molecule type" value="Genomic_DNA"/>
</dbReference>
<evidence type="ECO:0000256" key="7">
    <source>
        <dbReference type="ARBA" id="ARBA00023136"/>
    </source>
</evidence>
<dbReference type="Proteomes" id="UP001375743">
    <property type="component" value="Unassembled WGS sequence"/>
</dbReference>
<keyword evidence="4" id="KW-1003">Cell membrane</keyword>
<evidence type="ECO:0000256" key="4">
    <source>
        <dbReference type="ARBA" id="ARBA00022475"/>
    </source>
</evidence>
<evidence type="ECO:0000256" key="1">
    <source>
        <dbReference type="ARBA" id="ARBA00004429"/>
    </source>
</evidence>
<dbReference type="InterPro" id="IPR010065">
    <property type="entry name" value="AA_ABC_transptr_permease_3TM"/>
</dbReference>
<evidence type="ECO:0000313" key="11">
    <source>
        <dbReference type="Proteomes" id="UP001375743"/>
    </source>
</evidence>
<evidence type="ECO:0000256" key="8">
    <source>
        <dbReference type="RuleBase" id="RU363032"/>
    </source>
</evidence>
<dbReference type="CDD" id="cd06261">
    <property type="entry name" value="TM_PBP2"/>
    <property type="match status" value="1"/>
</dbReference>
<comment type="similarity">
    <text evidence="2">Belongs to the binding-protein-dependent transport system permease family. HisMQ subfamily.</text>
</comment>
<dbReference type="Gene3D" id="1.10.3720.10">
    <property type="entry name" value="MetI-like"/>
    <property type="match status" value="1"/>
</dbReference>
<keyword evidence="5 8" id="KW-0812">Transmembrane</keyword>
<evidence type="ECO:0000259" key="9">
    <source>
        <dbReference type="PROSITE" id="PS50928"/>
    </source>
</evidence>
<dbReference type="Pfam" id="PF00528">
    <property type="entry name" value="BPD_transp_1"/>
    <property type="match status" value="1"/>
</dbReference>
<dbReference type="PROSITE" id="PS50928">
    <property type="entry name" value="ABC_TM1"/>
    <property type="match status" value="1"/>
</dbReference>
<dbReference type="PANTHER" id="PTHR30614:SF41">
    <property type="entry name" value="INNER MEMBRANE AMINO-ACID ABC TRANSPORTER PERMEASE PROTEIN YHDY"/>
    <property type="match status" value="1"/>
</dbReference>
<gene>
    <name evidence="10" type="ORF">U1T56_11440</name>
</gene>
<dbReference type="InterPro" id="IPR035906">
    <property type="entry name" value="MetI-like_sf"/>
</dbReference>
<comment type="caution">
    <text evidence="10">The sequence shown here is derived from an EMBL/GenBank/DDBJ whole genome shotgun (WGS) entry which is preliminary data.</text>
</comment>
<comment type="subcellular location">
    <subcellularLocation>
        <location evidence="1">Cell inner membrane</location>
        <topology evidence="1">Multi-pass membrane protein</topology>
    </subcellularLocation>
    <subcellularLocation>
        <location evidence="8">Cell membrane</location>
        <topology evidence="8">Multi-pass membrane protein</topology>
    </subcellularLocation>
</comment>
<evidence type="ECO:0000256" key="6">
    <source>
        <dbReference type="ARBA" id="ARBA00022989"/>
    </source>
</evidence>
<evidence type="ECO:0000256" key="2">
    <source>
        <dbReference type="ARBA" id="ARBA00010072"/>
    </source>
</evidence>
<feature type="transmembrane region" description="Helical" evidence="8">
    <location>
        <begin position="25"/>
        <end position="47"/>
    </location>
</feature>
<dbReference type="SUPFAM" id="SSF161098">
    <property type="entry name" value="MetI-like"/>
    <property type="match status" value="1"/>
</dbReference>
<dbReference type="PANTHER" id="PTHR30614">
    <property type="entry name" value="MEMBRANE COMPONENT OF AMINO ACID ABC TRANSPORTER"/>
    <property type="match status" value="1"/>
</dbReference>
<feature type="transmembrane region" description="Helical" evidence="8">
    <location>
        <begin position="332"/>
        <end position="350"/>
    </location>
</feature>
<dbReference type="InterPro" id="IPR043429">
    <property type="entry name" value="ArtM/GltK/GlnP/TcyL/YhdX-like"/>
</dbReference>
<evidence type="ECO:0000256" key="3">
    <source>
        <dbReference type="ARBA" id="ARBA00022448"/>
    </source>
</evidence>
<feature type="transmembrane region" description="Helical" evidence="8">
    <location>
        <begin position="121"/>
        <end position="139"/>
    </location>
</feature>
<keyword evidence="6 8" id="KW-1133">Transmembrane helix</keyword>
<feature type="transmembrane region" description="Helical" evidence="8">
    <location>
        <begin position="276"/>
        <end position="295"/>
    </location>
</feature>
<keyword evidence="11" id="KW-1185">Reference proteome</keyword>
<protein>
    <submittedName>
        <fullName evidence="10">Amino acid ABC transporter permease</fullName>
    </submittedName>
</protein>
<dbReference type="NCBIfam" id="TIGR01726">
    <property type="entry name" value="HEQRo_perm_3TM"/>
    <property type="match status" value="1"/>
</dbReference>
<dbReference type="InterPro" id="IPR000515">
    <property type="entry name" value="MetI-like"/>
</dbReference>
<feature type="transmembrane region" description="Helical" evidence="8">
    <location>
        <begin position="159"/>
        <end position="180"/>
    </location>
</feature>
<dbReference type="RefSeq" id="WP_418159615.1">
    <property type="nucleotide sequence ID" value="NZ_JBBLZC010000010.1"/>
</dbReference>
<keyword evidence="3 8" id="KW-0813">Transport</keyword>
<evidence type="ECO:0000256" key="5">
    <source>
        <dbReference type="ARBA" id="ARBA00022692"/>
    </source>
</evidence>
<keyword evidence="7 8" id="KW-0472">Membrane</keyword>
<sequence length="364" mass="40443">MATESLSLAPPVAERPGPIGWTRRNLFATPFDVALTILIALFLLWIVPPLVRWGVVDASFTAPNRDLCPADGACWGIVRDRFHQYLFGLYPVDQYWRIFAGGLLLILGCVPLAVRRFPHKVLYGVAFMVIYPYVASWLFEGGGPIQPVIDTPLWGGLFLTLIISIVGIVASFPIGIALALGRRSTMPVIRALCVAFIELVRGVPLVTVLFMASVMLPLFLPPGWSIDKLMRALVGVSLFSGAYMAEVIRGGLQALPKGQYEAASALGLTYWQSMRLVILPQALRLVIPGIVNSFISLFKDTSLVFIMGLYDLLGISRLIVTSKEWLGHDIESYIFAAFGFWIFCFAMSRYSQRLERRLHTGHRH</sequence>
<feature type="domain" description="ABC transmembrane type-1" evidence="9">
    <location>
        <begin position="157"/>
        <end position="351"/>
    </location>
</feature>
<name>A0ABU8XRD7_9PROT</name>